<feature type="domain" description="CzcB-like C-terminal circularly permuted SH3-like" evidence="5">
    <location>
        <begin position="321"/>
        <end position="373"/>
    </location>
</feature>
<keyword evidence="7" id="KW-1185">Reference proteome</keyword>
<evidence type="ECO:0000259" key="4">
    <source>
        <dbReference type="Pfam" id="PF25954"/>
    </source>
</evidence>
<evidence type="ECO:0000256" key="1">
    <source>
        <dbReference type="ARBA" id="ARBA00009477"/>
    </source>
</evidence>
<name>I3TTI7_TISMK</name>
<evidence type="ECO:0000256" key="2">
    <source>
        <dbReference type="SAM" id="Coils"/>
    </source>
</evidence>
<dbReference type="Pfam" id="PF25954">
    <property type="entry name" value="Beta-barrel_RND_2"/>
    <property type="match status" value="1"/>
</dbReference>
<dbReference type="PANTHER" id="PTHR30469:SF15">
    <property type="entry name" value="HLYD FAMILY OF SECRETION PROTEINS"/>
    <property type="match status" value="1"/>
</dbReference>
<dbReference type="InterPro" id="IPR058792">
    <property type="entry name" value="Beta-barrel_RND_2"/>
</dbReference>
<dbReference type="Gene3D" id="2.40.30.170">
    <property type="match status" value="1"/>
</dbReference>
<gene>
    <name evidence="6" type="primary">nccB</name>
    <name evidence="6" type="ordered locus">TMO_b0067</name>
</gene>
<dbReference type="InterPro" id="IPR058649">
    <property type="entry name" value="CzcB_C"/>
</dbReference>
<dbReference type="GO" id="GO:0015562">
    <property type="term" value="F:efflux transmembrane transporter activity"/>
    <property type="evidence" value="ECO:0007669"/>
    <property type="project" value="TreeGrafter"/>
</dbReference>
<dbReference type="PANTHER" id="PTHR30469">
    <property type="entry name" value="MULTIDRUG RESISTANCE PROTEIN MDTA"/>
    <property type="match status" value="1"/>
</dbReference>
<dbReference type="HOGENOM" id="CLU_018816_1_2_5"/>
<evidence type="ECO:0000313" key="6">
    <source>
        <dbReference type="EMBL" id="AFK56075.1"/>
    </source>
</evidence>
<dbReference type="GO" id="GO:1990281">
    <property type="term" value="C:efflux pump complex"/>
    <property type="evidence" value="ECO:0007669"/>
    <property type="project" value="TreeGrafter"/>
</dbReference>
<evidence type="ECO:0000256" key="3">
    <source>
        <dbReference type="SAM" id="MobiDB-lite"/>
    </source>
</evidence>
<feature type="region of interest" description="Disordered" evidence="3">
    <location>
        <begin position="390"/>
        <end position="414"/>
    </location>
</feature>
<dbReference type="KEGG" id="tmo:TMO_b0067"/>
<dbReference type="RefSeq" id="WP_014752828.1">
    <property type="nucleotide sequence ID" value="NC_017966.1"/>
</dbReference>
<dbReference type="Gene3D" id="2.40.420.20">
    <property type="match status" value="1"/>
</dbReference>
<organism evidence="6 7">
    <name type="scientific">Tistrella mobilis (strain KA081020-065)</name>
    <dbReference type="NCBI Taxonomy" id="1110502"/>
    <lineage>
        <taxon>Bacteria</taxon>
        <taxon>Pseudomonadati</taxon>
        <taxon>Pseudomonadota</taxon>
        <taxon>Alphaproteobacteria</taxon>
        <taxon>Geminicoccales</taxon>
        <taxon>Geminicoccaceae</taxon>
        <taxon>Tistrella</taxon>
    </lineage>
</organism>
<dbReference type="Gene3D" id="1.10.287.470">
    <property type="entry name" value="Helix hairpin bin"/>
    <property type="match status" value="1"/>
</dbReference>
<sequence>MARKSRSGKVSLRLMALLVSVIPSPCIVIAAAGAQEMMSVSVVVAREGLLTDQISIVGTLVPREEVEVHPLVSGQPITRILAETGQYVEEGQALAMLDTTDAQMLLDKNAVGTLRAEAAVAVARSRVDVALVAEAESRRRLERSRALQPKGAVSLQLLDEHQNAHARAVAELALERQSLALAEAEADLVIHERREIELRIQRGTLIAPTAGVILDRRARLGALASDAGDALFSIAENGLVEVVAQVVETDFVRLRDGMHAEINLPGRSDPATGTLRMKAAQMDPVTRSGEVRIRLDENDRVTPGIFARGHIKIAERRGILLPGTAVRSRSGEDMVYVVANGVVDVRPVMVGLRRDGLVEITGGLSAGEMVALKAGGFLKDREKVHPVIAGTDAAPKDELAVSPPTDDARGRMRE</sequence>
<keyword evidence="2" id="KW-0175">Coiled coil</keyword>
<dbReference type="SUPFAM" id="SSF111369">
    <property type="entry name" value="HlyD-like secretion proteins"/>
    <property type="match status" value="1"/>
</dbReference>
<dbReference type="Pfam" id="PF25975">
    <property type="entry name" value="CzcB_C"/>
    <property type="match status" value="1"/>
</dbReference>
<evidence type="ECO:0000259" key="5">
    <source>
        <dbReference type="Pfam" id="PF25975"/>
    </source>
</evidence>
<reference evidence="6 7" key="1">
    <citation type="journal article" date="2012" name="J. Am. Chem. Soc.">
        <title>Bacterial biosynthesis and maturation of the didemnin anti-cancer agents.</title>
        <authorList>
            <person name="Xu Y."/>
            <person name="Kersten R.D."/>
            <person name="Nam S.J."/>
            <person name="Lu L."/>
            <person name="Al-Suwailem A.M."/>
            <person name="Zheng H."/>
            <person name="Fenical W."/>
            <person name="Dorrestein P.C."/>
            <person name="Moore B.S."/>
            <person name="Qian P.Y."/>
        </authorList>
    </citation>
    <scope>NUCLEOTIDE SEQUENCE [LARGE SCALE GENOMIC DNA]</scope>
    <source>
        <strain evidence="6 7">KA081020-065</strain>
    </source>
</reference>
<dbReference type="Gene3D" id="2.40.50.100">
    <property type="match status" value="1"/>
</dbReference>
<keyword evidence="6" id="KW-0614">Plasmid</keyword>
<dbReference type="NCBIfam" id="TIGR01730">
    <property type="entry name" value="RND_mfp"/>
    <property type="match status" value="1"/>
</dbReference>
<dbReference type="Proteomes" id="UP000005258">
    <property type="component" value="Plasmid pTM2"/>
</dbReference>
<comment type="similarity">
    <text evidence="1">Belongs to the membrane fusion protein (MFP) (TC 8.A.1) family.</text>
</comment>
<dbReference type="InterPro" id="IPR006143">
    <property type="entry name" value="RND_pump_MFP"/>
</dbReference>
<proteinExistence type="inferred from homology"/>
<protein>
    <submittedName>
        <fullName evidence="6">RND family efflux transporter MFP subunit</fullName>
    </submittedName>
</protein>
<feature type="coiled-coil region" evidence="2">
    <location>
        <begin position="167"/>
        <end position="201"/>
    </location>
</feature>
<evidence type="ECO:0000313" key="7">
    <source>
        <dbReference type="Proteomes" id="UP000005258"/>
    </source>
</evidence>
<dbReference type="EMBL" id="CP003238">
    <property type="protein sequence ID" value="AFK56075.1"/>
    <property type="molecule type" value="Genomic_DNA"/>
</dbReference>
<feature type="domain" description="CusB-like beta-barrel" evidence="4">
    <location>
        <begin position="242"/>
        <end position="311"/>
    </location>
</feature>
<dbReference type="AlphaFoldDB" id="I3TTI7"/>
<geneLocation type="plasmid" evidence="6 7">
    <name>pTM2</name>
</geneLocation>
<accession>I3TTI7</accession>